<keyword evidence="3" id="KW-1185">Reference proteome</keyword>
<evidence type="ECO:0000313" key="2">
    <source>
        <dbReference type="EMBL" id="PZA15535.1"/>
    </source>
</evidence>
<keyword evidence="1" id="KW-0812">Transmembrane</keyword>
<evidence type="ECO:0000313" key="3">
    <source>
        <dbReference type="Proteomes" id="UP000248259"/>
    </source>
</evidence>
<protein>
    <submittedName>
        <fullName evidence="2">Uncharacterized protein</fullName>
    </submittedName>
</protein>
<feature type="transmembrane region" description="Helical" evidence="1">
    <location>
        <begin position="57"/>
        <end position="81"/>
    </location>
</feature>
<feature type="transmembrane region" description="Helical" evidence="1">
    <location>
        <begin position="26"/>
        <end position="45"/>
    </location>
</feature>
<dbReference type="Proteomes" id="UP000248259">
    <property type="component" value="Unassembled WGS sequence"/>
</dbReference>
<gene>
    <name evidence="2" type="ORF">DNK49_16370</name>
</gene>
<comment type="caution">
    <text evidence="2">The sequence shown here is derived from an EMBL/GenBank/DDBJ whole genome shotgun (WGS) entry which is preliminary data.</text>
</comment>
<sequence length="88" mass="9557">MLKFVLITVPVLLGLMWIATHLPRLGIVLGGVLLLSPVWLFLLGVADPSHFRSDGSAAGLVFGLILMGIMAFLMFMGVTLIRTAREHL</sequence>
<proteinExistence type="predicted"/>
<organism evidence="2 3">
    <name type="scientific">Parazoarcus communis SWub3 = DSM 12120</name>
    <dbReference type="NCBI Taxonomy" id="1121029"/>
    <lineage>
        <taxon>Bacteria</taxon>
        <taxon>Pseudomonadati</taxon>
        <taxon>Pseudomonadota</taxon>
        <taxon>Betaproteobacteria</taxon>
        <taxon>Rhodocyclales</taxon>
        <taxon>Zoogloeaceae</taxon>
        <taxon>Parazoarcus</taxon>
    </lineage>
</organism>
<reference evidence="2 3" key="1">
    <citation type="submission" date="2018-06" db="EMBL/GenBank/DDBJ databases">
        <title>Azoarcus communis strain SWub3 genome.</title>
        <authorList>
            <person name="Zorraquino Salvo V."/>
            <person name="Toubiana D."/>
            <person name="Blumwald E."/>
        </authorList>
    </citation>
    <scope>NUCLEOTIDE SEQUENCE [LARGE SCALE GENOMIC DNA]</scope>
    <source>
        <strain evidence="2 3">SWub3</strain>
    </source>
</reference>
<dbReference type="RefSeq" id="WP_110526858.1">
    <property type="nucleotide sequence ID" value="NZ_QKOE01000013.1"/>
</dbReference>
<dbReference type="AlphaFoldDB" id="A0A323UST3"/>
<keyword evidence="1" id="KW-1133">Transmembrane helix</keyword>
<dbReference type="EMBL" id="QKOE01000013">
    <property type="protein sequence ID" value="PZA15535.1"/>
    <property type="molecule type" value="Genomic_DNA"/>
</dbReference>
<name>A0A323UST3_9RHOO</name>
<keyword evidence="1" id="KW-0472">Membrane</keyword>
<evidence type="ECO:0000256" key="1">
    <source>
        <dbReference type="SAM" id="Phobius"/>
    </source>
</evidence>
<accession>A0A323UST3</accession>